<dbReference type="KEGG" id="hoh:Hoch_5300"/>
<sequence length="191" mass="21429">MSRDQSSAPDDATPAITPEMIERFRQTGIRLDRQGRFWHEGGEIQHQGLRRALLRWLDRRDEDGRIILRLDDTRYAYIDVEDAPLLVLSVRWDGDRAWLRLNDDSEEELAYGSLSIGEDDAVYCRARGGRLSARLTTPAYYTLTERIRPAGEAERTGDQGDAAEGFVLDAAGRSFAIAVHESADSCSPSAD</sequence>
<proteinExistence type="predicted"/>
<accession>D0LXN0</accession>
<dbReference type="AlphaFoldDB" id="D0LXN0"/>
<reference evidence="1 2" key="1">
    <citation type="journal article" date="2010" name="Stand. Genomic Sci.">
        <title>Complete genome sequence of Haliangium ochraceum type strain (SMP-2).</title>
        <authorList>
            <consortium name="US DOE Joint Genome Institute (JGI-PGF)"/>
            <person name="Ivanova N."/>
            <person name="Daum C."/>
            <person name="Lang E."/>
            <person name="Abt B."/>
            <person name="Kopitz M."/>
            <person name="Saunders E."/>
            <person name="Lapidus A."/>
            <person name="Lucas S."/>
            <person name="Glavina Del Rio T."/>
            <person name="Nolan M."/>
            <person name="Tice H."/>
            <person name="Copeland A."/>
            <person name="Cheng J.F."/>
            <person name="Chen F."/>
            <person name="Bruce D."/>
            <person name="Goodwin L."/>
            <person name="Pitluck S."/>
            <person name="Mavromatis K."/>
            <person name="Pati A."/>
            <person name="Mikhailova N."/>
            <person name="Chen A."/>
            <person name="Palaniappan K."/>
            <person name="Land M."/>
            <person name="Hauser L."/>
            <person name="Chang Y.J."/>
            <person name="Jeffries C.D."/>
            <person name="Detter J.C."/>
            <person name="Brettin T."/>
            <person name="Rohde M."/>
            <person name="Goker M."/>
            <person name="Bristow J."/>
            <person name="Markowitz V."/>
            <person name="Eisen J.A."/>
            <person name="Hugenholtz P."/>
            <person name="Kyrpides N.C."/>
            <person name="Klenk H.P."/>
        </authorList>
    </citation>
    <scope>NUCLEOTIDE SEQUENCE [LARGE SCALE GENOMIC DNA]</scope>
    <source>
        <strain evidence="2">DSM 14365 / CIP 107738 / JCM 11303 / AJ 13395 / SMP-2</strain>
    </source>
</reference>
<dbReference type="HOGENOM" id="CLU_1419719_0_0_7"/>
<dbReference type="RefSeq" id="WP_012830377.1">
    <property type="nucleotide sequence ID" value="NC_013440.1"/>
</dbReference>
<organism evidence="1 2">
    <name type="scientific">Haliangium ochraceum (strain DSM 14365 / JCM 11303 / SMP-2)</name>
    <dbReference type="NCBI Taxonomy" id="502025"/>
    <lineage>
        <taxon>Bacteria</taxon>
        <taxon>Pseudomonadati</taxon>
        <taxon>Myxococcota</taxon>
        <taxon>Polyangia</taxon>
        <taxon>Haliangiales</taxon>
        <taxon>Kofleriaceae</taxon>
        <taxon>Haliangium</taxon>
    </lineage>
</organism>
<protein>
    <recommendedName>
        <fullName evidence="3">DUF1285 domain-containing protein</fullName>
    </recommendedName>
</protein>
<dbReference type="eggNOG" id="COG0008">
    <property type="taxonomic scope" value="Bacteria"/>
</dbReference>
<gene>
    <name evidence="1" type="ordered locus">Hoch_5300</name>
</gene>
<evidence type="ECO:0000313" key="1">
    <source>
        <dbReference type="EMBL" id="ACY17785.1"/>
    </source>
</evidence>
<evidence type="ECO:0008006" key="3">
    <source>
        <dbReference type="Google" id="ProtNLM"/>
    </source>
</evidence>
<name>D0LXN0_HALO1</name>
<dbReference type="OrthoDB" id="5514161at2"/>
<dbReference type="EMBL" id="CP001804">
    <property type="protein sequence ID" value="ACY17785.1"/>
    <property type="molecule type" value="Genomic_DNA"/>
</dbReference>
<keyword evidence="2" id="KW-1185">Reference proteome</keyword>
<dbReference type="Proteomes" id="UP000001880">
    <property type="component" value="Chromosome"/>
</dbReference>
<evidence type="ECO:0000313" key="2">
    <source>
        <dbReference type="Proteomes" id="UP000001880"/>
    </source>
</evidence>